<sequence length="469" mass="51342">MAILDERPVWSMSSGEKLSALDATHAEIARLQVRCLHLSAGLDADGYAQEIGARDTVQLLSVRYRLDPDDVRRDLRLARALHKYPAVTAALGTGHPANAAQLNLGQAGAIVSALEKVPTSAKVAVEDLRVAEESMVEAAHLLPPADLRTLGKQIRERLDTDGPEPRGEDDTSSREELWIKPADHGVTFGGYLADENAELFQTLIFAGAKPHKTPDGERDPRPRSKRQADALTTILTTAAGTGSAVPGHGDIKPHITVTIDLQDLKTATNTHNPDTPGQGDLGRGDLGRRDLGRGDLGRGELVHGDTLSAAAVRRLACDAGIIPLVLGSNSEPLDVGTEHRFVTRANPPSPQRPRQRLHRLRRTTRHLRGPPHHPLGRRRPHLPRQPRAPLQTRPHQRPPRPTHDHLHQRPPHRDPPHLVRPRPATFARQHGLETYAESRTTQLTSGRPGPLPRPQPVYAHHPTPLCPAR</sequence>
<dbReference type="EMBL" id="SJJY01000004">
    <property type="protein sequence ID" value="TCC22929.1"/>
    <property type="molecule type" value="Genomic_DNA"/>
</dbReference>
<dbReference type="InterPro" id="IPR003870">
    <property type="entry name" value="DUF222"/>
</dbReference>
<feature type="compositionally biased region" description="Basic residues" evidence="1">
    <location>
        <begin position="353"/>
        <end position="384"/>
    </location>
</feature>
<evidence type="ECO:0000256" key="1">
    <source>
        <dbReference type="SAM" id="MobiDB-lite"/>
    </source>
</evidence>
<accession>A0ABY2A3F9</accession>
<feature type="region of interest" description="Disordered" evidence="1">
    <location>
        <begin position="267"/>
        <end position="292"/>
    </location>
</feature>
<comment type="caution">
    <text evidence="3">The sequence shown here is derived from an EMBL/GenBank/DDBJ whole genome shotgun (WGS) entry which is preliminary data.</text>
</comment>
<feature type="region of interest" description="Disordered" evidence="1">
    <location>
        <begin position="340"/>
        <end position="421"/>
    </location>
</feature>
<gene>
    <name evidence="3" type="ORF">E0H58_21405</name>
</gene>
<dbReference type="Proteomes" id="UP000292385">
    <property type="component" value="Unassembled WGS sequence"/>
</dbReference>
<feature type="compositionally biased region" description="Basic and acidic residues" evidence="1">
    <location>
        <begin position="282"/>
        <end position="292"/>
    </location>
</feature>
<feature type="domain" description="DUF222" evidence="2">
    <location>
        <begin position="21"/>
        <end position="345"/>
    </location>
</feature>
<evidence type="ECO:0000313" key="3">
    <source>
        <dbReference type="EMBL" id="TCC22929.1"/>
    </source>
</evidence>
<reference evidence="3 4" key="1">
    <citation type="submission" date="2019-02" db="EMBL/GenBank/DDBJ databases">
        <title>Kribbella capetownensis sp. nov. and Kribbella speibonae sp. nov., isolated from soil.</title>
        <authorList>
            <person name="Curtis S.M."/>
            <person name="Norton I."/>
            <person name="Everest G.J."/>
            <person name="Meyers P.R."/>
        </authorList>
    </citation>
    <scope>NUCLEOTIDE SEQUENCE [LARGE SCALE GENOMIC DNA]</scope>
    <source>
        <strain evidence="3 4">SK5</strain>
    </source>
</reference>
<keyword evidence="4" id="KW-1185">Reference proteome</keyword>
<dbReference type="Pfam" id="PF02720">
    <property type="entry name" value="DUF222"/>
    <property type="match status" value="1"/>
</dbReference>
<feature type="region of interest" description="Disordered" evidence="1">
    <location>
        <begin position="438"/>
        <end position="469"/>
    </location>
</feature>
<organism evidence="3 4">
    <name type="scientific">Kribbella speibonae</name>
    <dbReference type="NCBI Taxonomy" id="1572660"/>
    <lineage>
        <taxon>Bacteria</taxon>
        <taxon>Bacillati</taxon>
        <taxon>Actinomycetota</taxon>
        <taxon>Actinomycetes</taxon>
        <taxon>Propionibacteriales</taxon>
        <taxon>Kribbellaceae</taxon>
        <taxon>Kribbella</taxon>
    </lineage>
</organism>
<protein>
    <submittedName>
        <fullName evidence="3">DUF222 domain-containing protein</fullName>
    </submittedName>
</protein>
<feature type="compositionally biased region" description="Basic and acidic residues" evidence="1">
    <location>
        <begin position="401"/>
        <end position="417"/>
    </location>
</feature>
<evidence type="ECO:0000259" key="2">
    <source>
        <dbReference type="Pfam" id="PF02720"/>
    </source>
</evidence>
<name>A0ABY2A3F9_9ACTN</name>
<evidence type="ECO:0000313" key="4">
    <source>
        <dbReference type="Proteomes" id="UP000292385"/>
    </source>
</evidence>
<proteinExistence type="predicted"/>
<feature type="region of interest" description="Disordered" evidence="1">
    <location>
        <begin position="156"/>
        <end position="176"/>
    </location>
</feature>